<dbReference type="AlphaFoldDB" id="A0A2I2GJL3"/>
<protein>
    <submittedName>
        <fullName evidence="8">Fructosyl amino acid oxidase</fullName>
    </submittedName>
</protein>
<proteinExistence type="inferred from homology"/>
<accession>A0A2I2GJL3</accession>
<reference evidence="8 9" key="1">
    <citation type="submission" date="2016-12" db="EMBL/GenBank/DDBJ databases">
        <title>The genomes of Aspergillus section Nigri reveals drivers in fungal speciation.</title>
        <authorList>
            <consortium name="DOE Joint Genome Institute"/>
            <person name="Vesth T.C."/>
            <person name="Nybo J."/>
            <person name="Theobald S."/>
            <person name="Brandl J."/>
            <person name="Frisvad J.C."/>
            <person name="Nielsen K.F."/>
            <person name="Lyhne E.K."/>
            <person name="Kogle M.E."/>
            <person name="Kuo A."/>
            <person name="Riley R."/>
            <person name="Clum A."/>
            <person name="Nolan M."/>
            <person name="Lipzen A."/>
            <person name="Salamov A."/>
            <person name="Henrissat B."/>
            <person name="Wiebenga A."/>
            <person name="De Vries R.P."/>
            <person name="Grigoriev I.V."/>
            <person name="Mortensen U.H."/>
            <person name="Andersen M.R."/>
            <person name="Baker S.E."/>
        </authorList>
    </citation>
    <scope>NUCLEOTIDE SEQUENCE [LARGE SCALE GENOMIC DNA]</scope>
    <source>
        <strain evidence="8 9">IBT 23096</strain>
    </source>
</reference>
<keyword evidence="5" id="KW-0560">Oxidoreductase</keyword>
<feature type="region of interest" description="Disordered" evidence="6">
    <location>
        <begin position="406"/>
        <end position="429"/>
    </location>
</feature>
<name>A0A2I2GJL3_9EURO</name>
<dbReference type="VEuPathDB" id="FungiDB:P170DRAFT_351188"/>
<dbReference type="InterPro" id="IPR045170">
    <property type="entry name" value="MTOX"/>
</dbReference>
<dbReference type="PANTHER" id="PTHR10961">
    <property type="entry name" value="PEROXISOMAL SARCOSINE OXIDASE"/>
    <property type="match status" value="1"/>
</dbReference>
<dbReference type="GeneID" id="36551546"/>
<dbReference type="EMBL" id="MSFO01000002">
    <property type="protein sequence ID" value="PLB53073.1"/>
    <property type="molecule type" value="Genomic_DNA"/>
</dbReference>
<comment type="cofactor">
    <cofactor evidence="1">
        <name>FAD</name>
        <dbReference type="ChEBI" id="CHEBI:57692"/>
    </cofactor>
</comment>
<dbReference type="GO" id="GO:0050031">
    <property type="term" value="F:L-pipecolate oxidase activity"/>
    <property type="evidence" value="ECO:0007669"/>
    <property type="project" value="TreeGrafter"/>
</dbReference>
<dbReference type="GO" id="GO:0050660">
    <property type="term" value="F:flavin adenine dinucleotide binding"/>
    <property type="evidence" value="ECO:0007669"/>
    <property type="project" value="InterPro"/>
</dbReference>
<comment type="similarity">
    <text evidence="2">Belongs to the MSOX/MTOX family.</text>
</comment>
<evidence type="ECO:0000256" key="6">
    <source>
        <dbReference type="SAM" id="MobiDB-lite"/>
    </source>
</evidence>
<evidence type="ECO:0000256" key="3">
    <source>
        <dbReference type="ARBA" id="ARBA00022630"/>
    </source>
</evidence>
<dbReference type="Proteomes" id="UP000234275">
    <property type="component" value="Unassembled WGS sequence"/>
</dbReference>
<dbReference type="SUPFAM" id="SSF51905">
    <property type="entry name" value="FAD/NAD(P)-binding domain"/>
    <property type="match status" value="1"/>
</dbReference>
<dbReference type="Gene3D" id="3.50.50.60">
    <property type="entry name" value="FAD/NAD(P)-binding domain"/>
    <property type="match status" value="1"/>
</dbReference>
<dbReference type="Pfam" id="PF01266">
    <property type="entry name" value="DAO"/>
    <property type="match status" value="1"/>
</dbReference>
<dbReference type="OrthoDB" id="2219495at2759"/>
<dbReference type="GO" id="GO:0004657">
    <property type="term" value="F:proline dehydrogenase activity"/>
    <property type="evidence" value="ECO:0007669"/>
    <property type="project" value="TreeGrafter"/>
</dbReference>
<dbReference type="InterPro" id="IPR006076">
    <property type="entry name" value="FAD-dep_OxRdtase"/>
</dbReference>
<keyword evidence="4" id="KW-0274">FAD</keyword>
<dbReference type="GO" id="GO:0008115">
    <property type="term" value="F:sarcosine oxidase activity"/>
    <property type="evidence" value="ECO:0007669"/>
    <property type="project" value="TreeGrafter"/>
</dbReference>
<dbReference type="SUPFAM" id="SSF54373">
    <property type="entry name" value="FAD-linked reductases, C-terminal domain"/>
    <property type="match status" value="1"/>
</dbReference>
<comment type="caution">
    <text evidence="8">The sequence shown here is derived from an EMBL/GenBank/DDBJ whole genome shotgun (WGS) entry which is preliminary data.</text>
</comment>
<keyword evidence="9" id="KW-1185">Reference proteome</keyword>
<evidence type="ECO:0000256" key="5">
    <source>
        <dbReference type="ARBA" id="ARBA00023002"/>
    </source>
</evidence>
<evidence type="ECO:0000256" key="4">
    <source>
        <dbReference type="ARBA" id="ARBA00022827"/>
    </source>
</evidence>
<evidence type="ECO:0000313" key="8">
    <source>
        <dbReference type="EMBL" id="PLB53073.1"/>
    </source>
</evidence>
<evidence type="ECO:0000313" key="9">
    <source>
        <dbReference type="Proteomes" id="UP000234275"/>
    </source>
</evidence>
<feature type="domain" description="FAD dependent oxidoreductase" evidence="7">
    <location>
        <begin position="10"/>
        <end position="383"/>
    </location>
</feature>
<feature type="compositionally biased region" description="Polar residues" evidence="6">
    <location>
        <begin position="285"/>
        <end position="308"/>
    </location>
</feature>
<dbReference type="PANTHER" id="PTHR10961:SF45">
    <property type="entry name" value="FAD DEPENDENT OXIDOREDUCTASE DOMAIN-CONTAINING PROTEIN-RELATED"/>
    <property type="match status" value="1"/>
</dbReference>
<evidence type="ECO:0000256" key="2">
    <source>
        <dbReference type="ARBA" id="ARBA00010989"/>
    </source>
</evidence>
<evidence type="ECO:0000259" key="7">
    <source>
        <dbReference type="Pfam" id="PF01266"/>
    </source>
</evidence>
<dbReference type="RefSeq" id="XP_024708375.1">
    <property type="nucleotide sequence ID" value="XM_024843846.1"/>
</dbReference>
<dbReference type="InterPro" id="IPR036188">
    <property type="entry name" value="FAD/NAD-bd_sf"/>
</dbReference>
<feature type="region of interest" description="Disordered" evidence="6">
    <location>
        <begin position="285"/>
        <end position="311"/>
    </location>
</feature>
<keyword evidence="3" id="KW-0285">Flavoprotein</keyword>
<gene>
    <name evidence="8" type="ORF">P170DRAFT_351188</name>
</gene>
<dbReference type="Gene3D" id="3.30.9.10">
    <property type="entry name" value="D-Amino Acid Oxidase, subunit A, domain 2"/>
    <property type="match status" value="1"/>
</dbReference>
<dbReference type="STRING" id="1392250.A0A2I2GJL3"/>
<sequence>MSDYSKSTSIVIIGAGVFGLSTALELSKRGYANITVLDRRLPPVPDGSSVDVSRIIRPDYADVFYARMGLDAVKGWTTDYAPFFHRSGLLCVQSEGSTQHTYLEQSKQNLESLGASVTIQTFQGNEATSRYPGIHGDLSRTQGYWNTECGWADAEGSITHLAQKCSKAGVSFMTGRNGTVQNLITRGDSKTSKIIGVKTEAGTSVYADTVILATGAWTPHLIDTGDRTISTGQPVAFLQLTPEEAKEMQECPVMIDLSTGWFAFPPTPGTNLLKMARHGYGFETTTTASNRQSNSSFSAPKMSSQSPFLPSDAEKSLREGLALFFPRFKDRPFVQRRLCWYTDTPKGNFIVDYHPEYEGLFLATGGSGHAFKFLPVLGRYVADSFERKASQEQREIWAWTATANRLSKGDGSRGGPPRRVLRPEEQACL</sequence>
<organism evidence="8 9">
    <name type="scientific">Aspergillus steynii IBT 23096</name>
    <dbReference type="NCBI Taxonomy" id="1392250"/>
    <lineage>
        <taxon>Eukaryota</taxon>
        <taxon>Fungi</taxon>
        <taxon>Dikarya</taxon>
        <taxon>Ascomycota</taxon>
        <taxon>Pezizomycotina</taxon>
        <taxon>Eurotiomycetes</taxon>
        <taxon>Eurotiomycetidae</taxon>
        <taxon>Eurotiales</taxon>
        <taxon>Aspergillaceae</taxon>
        <taxon>Aspergillus</taxon>
        <taxon>Aspergillus subgen. Circumdati</taxon>
    </lineage>
</organism>
<evidence type="ECO:0000256" key="1">
    <source>
        <dbReference type="ARBA" id="ARBA00001974"/>
    </source>
</evidence>